<reference evidence="3 4" key="1">
    <citation type="submission" date="2020-08" db="EMBL/GenBank/DDBJ databases">
        <title>A Genomic Blueprint of the Chicken Gut Microbiome.</title>
        <authorList>
            <person name="Gilroy R."/>
            <person name="Ravi A."/>
            <person name="Getino M."/>
            <person name="Pursley I."/>
            <person name="Horton D.L."/>
            <person name="Alikhan N.-F."/>
            <person name="Baker D."/>
            <person name="Gharbi K."/>
            <person name="Hall N."/>
            <person name="Watson M."/>
            <person name="Adriaenssens E.M."/>
            <person name="Foster-Nyarko E."/>
            <person name="Jarju S."/>
            <person name="Secka A."/>
            <person name="Antonio M."/>
            <person name="Oren A."/>
            <person name="Chaudhuri R."/>
            <person name="La Ragione R.M."/>
            <person name="Hildebrand F."/>
            <person name="Pallen M.J."/>
        </authorList>
    </citation>
    <scope>NUCLEOTIDE SEQUENCE [LARGE SCALE GENOMIC DNA]</scope>
    <source>
        <strain evidence="3 4">A46</strain>
    </source>
</reference>
<keyword evidence="1" id="KW-0812">Transmembrane</keyword>
<evidence type="ECO:0000259" key="2">
    <source>
        <dbReference type="Pfam" id="PF07435"/>
    </source>
</evidence>
<dbReference type="EMBL" id="JACSPZ010000008">
    <property type="protein sequence ID" value="MBD8037998.1"/>
    <property type="molecule type" value="Genomic_DNA"/>
</dbReference>
<accession>A0ABR8Y1B6</accession>
<dbReference type="InterPro" id="IPR042274">
    <property type="entry name" value="YycH/YycI_2"/>
</dbReference>
<dbReference type="Pfam" id="PF07435">
    <property type="entry name" value="YycH"/>
    <property type="match status" value="1"/>
</dbReference>
<feature type="domain" description="Regulatory protein YycH" evidence="2">
    <location>
        <begin position="5"/>
        <end position="444"/>
    </location>
</feature>
<sequence>MKYVEQVKSILLTFLVLLSIIFTLLIWNYRPEYGLIEETQIEEVMVGEQKELKDVLKPYRLLYRQNGQFFGTVSPSVLNEIYSYFPTWQTNELELINSNEKLSDERMNEVIRANNRITMFFNEEIPFQVFTNLLSFNNDKDLPESSFNRLILDWSTVETNNQLELLFLNTEKRLLFRGYTNLRNTDRFLAEVVKPAEDYSPYVEVERDSLLSLYVSQNPIQSTRYTYLVDYISESLFKSIVFTDPKIVKPNKESEQSVRYTDNTSFMTVDTKNRILNYVYPLAESIAPIKSSKLLSDSFNYINDHGGFTADYRFSSMNIGKHIVDYQLFLHGLPIYSNMTTSRISTTWGENRIFRYRRPFYTIATANEINREREQKELISGEQVIEYLRNTKEYSFKDIDEIVVGYHFTQNEAFVLEPSWFIISNNVFKQISPERTGGITDGLE</sequence>
<evidence type="ECO:0000256" key="1">
    <source>
        <dbReference type="SAM" id="Phobius"/>
    </source>
</evidence>
<keyword evidence="4" id="KW-1185">Reference proteome</keyword>
<evidence type="ECO:0000313" key="3">
    <source>
        <dbReference type="EMBL" id="MBD8037998.1"/>
    </source>
</evidence>
<keyword evidence="1" id="KW-1133">Transmembrane helix</keyword>
<organism evidence="3 4">
    <name type="scientific">Solibacillus faecavium</name>
    <dbReference type="NCBI Taxonomy" id="2762221"/>
    <lineage>
        <taxon>Bacteria</taxon>
        <taxon>Bacillati</taxon>
        <taxon>Bacillota</taxon>
        <taxon>Bacilli</taxon>
        <taxon>Bacillales</taxon>
        <taxon>Caryophanaceae</taxon>
        <taxon>Solibacillus</taxon>
    </lineage>
</organism>
<feature type="transmembrane region" description="Helical" evidence="1">
    <location>
        <begin position="9"/>
        <end position="29"/>
    </location>
</feature>
<dbReference type="RefSeq" id="WP_191701077.1">
    <property type="nucleotide sequence ID" value="NZ_JACSPZ010000008.1"/>
</dbReference>
<protein>
    <recommendedName>
        <fullName evidence="2">Regulatory protein YycH domain-containing protein</fullName>
    </recommendedName>
</protein>
<dbReference type="Gene3D" id="3.10.450.310">
    <property type="match status" value="1"/>
</dbReference>
<keyword evidence="1" id="KW-0472">Membrane</keyword>
<proteinExistence type="predicted"/>
<dbReference type="Gene3D" id="3.30.310.160">
    <property type="entry name" value="YycH protein, domain 2"/>
    <property type="match status" value="1"/>
</dbReference>
<comment type="caution">
    <text evidence="3">The sequence shown here is derived from an EMBL/GenBank/DDBJ whole genome shotgun (WGS) entry which is preliminary data.</text>
</comment>
<dbReference type="InterPro" id="IPR009996">
    <property type="entry name" value="YycH"/>
</dbReference>
<dbReference type="Proteomes" id="UP000619101">
    <property type="component" value="Unassembled WGS sequence"/>
</dbReference>
<gene>
    <name evidence="3" type="ORF">H9635_14695</name>
</gene>
<dbReference type="CDD" id="cd15787">
    <property type="entry name" value="YycH_N"/>
    <property type="match status" value="1"/>
</dbReference>
<name>A0ABR8Y1B6_9BACL</name>
<evidence type="ECO:0000313" key="4">
    <source>
        <dbReference type="Proteomes" id="UP000619101"/>
    </source>
</evidence>